<evidence type="ECO:0000256" key="2">
    <source>
        <dbReference type="ARBA" id="ARBA00012131"/>
    </source>
</evidence>
<evidence type="ECO:0000256" key="11">
    <source>
        <dbReference type="RuleBase" id="RU369061"/>
    </source>
</evidence>
<evidence type="ECO:0000313" key="14">
    <source>
        <dbReference type="Proteomes" id="UP001183176"/>
    </source>
</evidence>
<keyword evidence="5 11" id="KW-0547">Nucleotide-binding</keyword>
<dbReference type="Gene3D" id="3.40.1190.20">
    <property type="match status" value="1"/>
</dbReference>
<dbReference type="RefSeq" id="WP_311424952.1">
    <property type="nucleotide sequence ID" value="NZ_JAVREH010000053.1"/>
</dbReference>
<evidence type="ECO:0000256" key="6">
    <source>
        <dbReference type="ARBA" id="ARBA00022777"/>
    </source>
</evidence>
<name>A0ABU2JFN6_9ACTN</name>
<evidence type="ECO:0000256" key="3">
    <source>
        <dbReference type="ARBA" id="ARBA00013596"/>
    </source>
</evidence>
<dbReference type="EC" id="2.7.1.56" evidence="2 11"/>
<keyword evidence="6 11" id="KW-0418">Kinase</keyword>
<evidence type="ECO:0000256" key="9">
    <source>
        <dbReference type="ARBA" id="ARBA00047745"/>
    </source>
</evidence>
<sequence>MIITLTPNPSIDRTLVVTRLVRGHVHRATAEHEEPSGKGVNVSRALTRNGVDSTAVLPLGGDEGLKLARLLDEEGVRYRPVRIAGPVRVNVSLTEPDGLATKVNSLGPLLSAAEVVALTGALAELVAAGDWVVASGSLPRGVEDGYYAGLAEVVHAAGARFALDSSGSALRGGLAGRPDVIKPNIEELEEAVGQRVTTVGDVVSSATALLGRGAGSVLVSLGSDGALLVTADGAWHAQAGAVEPKSTIGAGDALLAGFISAGGHGPQALAEAVAWGTASVGEEGSRVPVITDRHRRAVVLSDEPGRNSPLSERAARQPA</sequence>
<evidence type="ECO:0000256" key="8">
    <source>
        <dbReference type="ARBA" id="ARBA00032802"/>
    </source>
</evidence>
<keyword evidence="14" id="KW-1185">Reference proteome</keyword>
<comment type="caution">
    <text evidence="13">The sequence shown here is derived from an EMBL/GenBank/DDBJ whole genome shotgun (WGS) entry which is preliminary data.</text>
</comment>
<reference evidence="14" key="1">
    <citation type="submission" date="2023-07" db="EMBL/GenBank/DDBJ databases">
        <title>30 novel species of actinomycetes from the DSMZ collection.</title>
        <authorList>
            <person name="Nouioui I."/>
        </authorList>
    </citation>
    <scope>NUCLEOTIDE SEQUENCE [LARGE SCALE GENOMIC DNA]</scope>
    <source>
        <strain evidence="14">DSM 44399</strain>
    </source>
</reference>
<dbReference type="Proteomes" id="UP001183176">
    <property type="component" value="Unassembled WGS sequence"/>
</dbReference>
<dbReference type="InterPro" id="IPR002173">
    <property type="entry name" value="Carboh/pur_kinase_PfkB_CS"/>
</dbReference>
<dbReference type="InterPro" id="IPR029056">
    <property type="entry name" value="Ribokinase-like"/>
</dbReference>
<organism evidence="13 14">
    <name type="scientific">Jatrophihabitans lederbergiae</name>
    <dbReference type="NCBI Taxonomy" id="3075547"/>
    <lineage>
        <taxon>Bacteria</taxon>
        <taxon>Bacillati</taxon>
        <taxon>Actinomycetota</taxon>
        <taxon>Actinomycetes</taxon>
        <taxon>Jatrophihabitantales</taxon>
        <taxon>Jatrophihabitantaceae</taxon>
        <taxon>Jatrophihabitans</taxon>
    </lineage>
</organism>
<accession>A0ABU2JFN6</accession>
<gene>
    <name evidence="13" type="primary">pfkB</name>
    <name evidence="13" type="ORF">RM423_20755</name>
</gene>
<feature type="domain" description="Carbohydrate kinase PfkB" evidence="12">
    <location>
        <begin position="11"/>
        <end position="288"/>
    </location>
</feature>
<protein>
    <recommendedName>
        <fullName evidence="3 11">1-phosphofructokinase</fullName>
        <shortName evidence="11">Fru1PK</shortName>
        <ecNumber evidence="2 11">2.7.1.56</ecNumber>
    </recommendedName>
    <alternativeName>
        <fullName evidence="8 11">Fructose 1-phosphate kinase</fullName>
    </alternativeName>
</protein>
<comment type="similarity">
    <text evidence="1 11">Belongs to the carbohydrate kinase PfkB family.</text>
</comment>
<dbReference type="InterPro" id="IPR011611">
    <property type="entry name" value="PfkB_dom"/>
</dbReference>
<dbReference type="NCBIfam" id="TIGR03828">
    <property type="entry name" value="pfkB"/>
    <property type="match status" value="1"/>
</dbReference>
<evidence type="ECO:0000256" key="1">
    <source>
        <dbReference type="ARBA" id="ARBA00010688"/>
    </source>
</evidence>
<dbReference type="NCBIfam" id="TIGR03168">
    <property type="entry name" value="1-PFK"/>
    <property type="match status" value="1"/>
</dbReference>
<keyword evidence="4 10" id="KW-0808">Transferase</keyword>
<dbReference type="GO" id="GO:0008662">
    <property type="term" value="F:1-phosphofructokinase activity"/>
    <property type="evidence" value="ECO:0007669"/>
    <property type="project" value="UniProtKB-EC"/>
</dbReference>
<evidence type="ECO:0000256" key="4">
    <source>
        <dbReference type="ARBA" id="ARBA00022679"/>
    </source>
</evidence>
<dbReference type="EMBL" id="JAVREH010000053">
    <property type="protein sequence ID" value="MDT0263808.1"/>
    <property type="molecule type" value="Genomic_DNA"/>
</dbReference>
<dbReference type="PIRSF" id="PIRSF000535">
    <property type="entry name" value="1PFK/6PFK/LacC"/>
    <property type="match status" value="1"/>
</dbReference>
<proteinExistence type="inferred from homology"/>
<comment type="function">
    <text evidence="11">Catalyzes the ATP-dependent phosphorylation of fructose-l-phosphate to fructose-l,6-bisphosphate.</text>
</comment>
<dbReference type="InterPro" id="IPR022463">
    <property type="entry name" value="1-PFruKinase"/>
</dbReference>
<evidence type="ECO:0000259" key="12">
    <source>
        <dbReference type="Pfam" id="PF00294"/>
    </source>
</evidence>
<dbReference type="InterPro" id="IPR017583">
    <property type="entry name" value="Tagatose/fructose_Pkinase"/>
</dbReference>
<dbReference type="PANTHER" id="PTHR46566:SF5">
    <property type="entry name" value="1-PHOSPHOFRUCTOKINASE"/>
    <property type="match status" value="1"/>
</dbReference>
<evidence type="ECO:0000256" key="10">
    <source>
        <dbReference type="PIRNR" id="PIRNR000535"/>
    </source>
</evidence>
<dbReference type="PROSITE" id="PS00584">
    <property type="entry name" value="PFKB_KINASES_2"/>
    <property type="match status" value="1"/>
</dbReference>
<evidence type="ECO:0000313" key="13">
    <source>
        <dbReference type="EMBL" id="MDT0263808.1"/>
    </source>
</evidence>
<dbReference type="CDD" id="cd01164">
    <property type="entry name" value="FruK_PfkB_like"/>
    <property type="match status" value="1"/>
</dbReference>
<dbReference type="Pfam" id="PF00294">
    <property type="entry name" value="PfkB"/>
    <property type="match status" value="1"/>
</dbReference>
<dbReference type="PANTHER" id="PTHR46566">
    <property type="entry name" value="1-PHOSPHOFRUCTOKINASE-RELATED"/>
    <property type="match status" value="1"/>
</dbReference>
<evidence type="ECO:0000256" key="7">
    <source>
        <dbReference type="ARBA" id="ARBA00022840"/>
    </source>
</evidence>
<evidence type="ECO:0000256" key="5">
    <source>
        <dbReference type="ARBA" id="ARBA00022741"/>
    </source>
</evidence>
<keyword evidence="7 11" id="KW-0067">ATP-binding</keyword>
<dbReference type="SUPFAM" id="SSF53613">
    <property type="entry name" value="Ribokinase-like"/>
    <property type="match status" value="1"/>
</dbReference>
<comment type="catalytic activity">
    <reaction evidence="9 11">
        <text>beta-D-fructose 1-phosphate + ATP = beta-D-fructose 1,6-bisphosphate + ADP + H(+)</text>
        <dbReference type="Rhea" id="RHEA:14213"/>
        <dbReference type="ChEBI" id="CHEBI:15378"/>
        <dbReference type="ChEBI" id="CHEBI:30616"/>
        <dbReference type="ChEBI" id="CHEBI:32966"/>
        <dbReference type="ChEBI" id="CHEBI:138881"/>
        <dbReference type="ChEBI" id="CHEBI:456216"/>
        <dbReference type="EC" id="2.7.1.56"/>
    </reaction>
</comment>